<feature type="domain" description="C2H2-type" evidence="1">
    <location>
        <begin position="60"/>
        <end position="83"/>
    </location>
</feature>
<dbReference type="InterPro" id="IPR036236">
    <property type="entry name" value="Znf_C2H2_sf"/>
</dbReference>
<feature type="domain" description="C2H2-type" evidence="1">
    <location>
        <begin position="91"/>
        <end position="114"/>
    </location>
</feature>
<dbReference type="InterPro" id="IPR013087">
    <property type="entry name" value="Znf_C2H2_type"/>
</dbReference>
<accession>A0A6P3XX86</accession>
<evidence type="ECO:0000259" key="1">
    <source>
        <dbReference type="SMART" id="SM00355"/>
    </source>
</evidence>
<dbReference type="AlphaFoldDB" id="A0A6P3XX86"/>
<dbReference type="Gene3D" id="3.30.160.60">
    <property type="entry name" value="Classic Zinc Finger"/>
    <property type="match status" value="1"/>
</dbReference>
<dbReference type="SMART" id="SM00355">
    <property type="entry name" value="ZnF_C2H2"/>
    <property type="match status" value="3"/>
</dbReference>
<sequence>MYGYISNYNVPQPSEDGAQPNQIVYKRHMCIYCRKVYPLKNLLKKHMQFGCKMNPRGPPFACNFCPYKSMYKANMERHVRNVHDTDSGHKFHCELCSFCSNYSFCVRRHMKTFHRKDCKQ</sequence>
<evidence type="ECO:0000313" key="3">
    <source>
        <dbReference type="RefSeq" id="XP_014482697.1"/>
    </source>
</evidence>
<gene>
    <name evidence="3" type="primary">LOC106748552</name>
</gene>
<dbReference type="RefSeq" id="XP_014482697.1">
    <property type="nucleotide sequence ID" value="XM_014627211.1"/>
</dbReference>
<proteinExistence type="predicted"/>
<protein>
    <submittedName>
        <fullName evidence="3">Zinc finger and BTB domain-containing protein 34-like</fullName>
    </submittedName>
</protein>
<dbReference type="SUPFAM" id="SSF57667">
    <property type="entry name" value="beta-beta-alpha zinc fingers"/>
    <property type="match status" value="1"/>
</dbReference>
<dbReference type="Proteomes" id="UP000515204">
    <property type="component" value="Unplaced"/>
</dbReference>
<dbReference type="KEGG" id="dqu:106748552"/>
<reference evidence="3" key="1">
    <citation type="submission" date="2025-08" db="UniProtKB">
        <authorList>
            <consortium name="RefSeq"/>
        </authorList>
    </citation>
    <scope>IDENTIFICATION</scope>
</reference>
<dbReference type="GeneID" id="106748552"/>
<evidence type="ECO:0000313" key="2">
    <source>
        <dbReference type="Proteomes" id="UP000515204"/>
    </source>
</evidence>
<keyword evidence="2" id="KW-1185">Reference proteome</keyword>
<dbReference type="OrthoDB" id="3561125at2759"/>
<feature type="domain" description="C2H2-type" evidence="1">
    <location>
        <begin position="28"/>
        <end position="48"/>
    </location>
</feature>
<name>A0A6P3XX86_DINQU</name>
<organism evidence="2 3">
    <name type="scientific">Dinoponera quadriceps</name>
    <name type="common">South American ant</name>
    <dbReference type="NCBI Taxonomy" id="609295"/>
    <lineage>
        <taxon>Eukaryota</taxon>
        <taxon>Metazoa</taxon>
        <taxon>Ecdysozoa</taxon>
        <taxon>Arthropoda</taxon>
        <taxon>Hexapoda</taxon>
        <taxon>Insecta</taxon>
        <taxon>Pterygota</taxon>
        <taxon>Neoptera</taxon>
        <taxon>Endopterygota</taxon>
        <taxon>Hymenoptera</taxon>
        <taxon>Apocrita</taxon>
        <taxon>Aculeata</taxon>
        <taxon>Formicoidea</taxon>
        <taxon>Formicidae</taxon>
        <taxon>Ponerinae</taxon>
        <taxon>Ponerini</taxon>
        <taxon>Dinoponera</taxon>
    </lineage>
</organism>